<dbReference type="OrthoDB" id="2529286at2759"/>
<dbReference type="Pfam" id="PF10294">
    <property type="entry name" value="Methyltransf_16"/>
    <property type="match status" value="1"/>
</dbReference>
<dbReference type="InterPro" id="IPR019410">
    <property type="entry name" value="Methyltransf_16"/>
</dbReference>
<protein>
    <submittedName>
        <fullName evidence="1">Diaminohydroxyphosphoribosylamino-pyrimidine deaminase</fullName>
        <ecNumber evidence="1">3.5.4.26</ecNumber>
    </submittedName>
</protein>
<evidence type="ECO:0000313" key="2">
    <source>
        <dbReference type="Proteomes" id="UP000269793"/>
    </source>
</evidence>
<dbReference type="Gene3D" id="3.40.50.150">
    <property type="entry name" value="Vaccinia Virus protein VP39"/>
    <property type="match status" value="1"/>
</dbReference>
<dbReference type="Proteomes" id="UP000269793">
    <property type="component" value="Chromosome VIII"/>
</dbReference>
<name>A0A3G2SAG4_MALR7</name>
<reference evidence="1 2" key="1">
    <citation type="submission" date="2018-10" db="EMBL/GenBank/DDBJ databases">
        <title>Complete genome sequence of Malassezia restricta CBS 7877.</title>
        <authorList>
            <person name="Morand S.C."/>
            <person name="Bertignac M."/>
            <person name="Iltis A."/>
            <person name="Kolder I."/>
            <person name="Pirovano W."/>
            <person name="Jourdain R."/>
            <person name="Clavaud C."/>
        </authorList>
    </citation>
    <scope>NUCLEOTIDE SEQUENCE [LARGE SCALE GENOMIC DNA]</scope>
    <source>
        <strain evidence="1 2">CBS 7877</strain>
    </source>
</reference>
<keyword evidence="2" id="KW-1185">Reference proteome</keyword>
<dbReference type="EC" id="3.5.4.26" evidence="1"/>
<proteinExistence type="predicted"/>
<evidence type="ECO:0000313" key="1">
    <source>
        <dbReference type="EMBL" id="AYO44876.1"/>
    </source>
</evidence>
<dbReference type="EMBL" id="CP033155">
    <property type="protein sequence ID" value="AYO44876.1"/>
    <property type="molecule type" value="Genomic_DNA"/>
</dbReference>
<dbReference type="SUPFAM" id="SSF53335">
    <property type="entry name" value="S-adenosyl-L-methionine-dependent methyltransferases"/>
    <property type="match status" value="1"/>
</dbReference>
<dbReference type="STRING" id="425264.A0A3G2SAG4"/>
<sequence>MTSSPQGLFQLTGPDAYRVEDADEEVYLLHVRSRENTEGLGVVDSKHDTLCVTLRISSQAGRSCPEDIQVVLHQNCTALRSRAGDTGSVAWRCSTFFAEHMLQQLWGTWPGPSLFHAQSFSACRVLELGAGTGVLPACLFAHPGWLHPSSRPIRWIATDRADNMPLLTKNVGGGRYDHAHAQVSVRELDWLDVQAASGRVLDRLRTDILSAYEGAYPDLILCLDCVYNPALHRPLLSTLHAFCQPQHTAVLLVMQLRDVDNTLEFLTSWLSASWTVYHVPESLLPPPMQTAYVAWVAWRTV</sequence>
<dbReference type="GO" id="GO:0005829">
    <property type="term" value="C:cytosol"/>
    <property type="evidence" value="ECO:0007669"/>
    <property type="project" value="TreeGrafter"/>
</dbReference>
<organism evidence="1 2">
    <name type="scientific">Malassezia restricta (strain ATCC 96810 / NBRC 103918 / CBS 7877)</name>
    <name type="common">Seborrheic dermatitis infection agent</name>
    <dbReference type="NCBI Taxonomy" id="425264"/>
    <lineage>
        <taxon>Eukaryota</taxon>
        <taxon>Fungi</taxon>
        <taxon>Dikarya</taxon>
        <taxon>Basidiomycota</taxon>
        <taxon>Ustilaginomycotina</taxon>
        <taxon>Malasseziomycetes</taxon>
        <taxon>Malasseziales</taxon>
        <taxon>Malasseziaceae</taxon>
        <taxon>Malassezia</taxon>
    </lineage>
</organism>
<dbReference type="GO" id="GO:0008835">
    <property type="term" value="F:diaminohydroxyphosphoribosylaminopyrimidine deaminase activity"/>
    <property type="evidence" value="ECO:0007669"/>
    <property type="project" value="UniProtKB-EC"/>
</dbReference>
<dbReference type="AlphaFoldDB" id="A0A3G2SAG4"/>
<accession>A0A3G2SAG4</accession>
<keyword evidence="1" id="KW-0378">Hydrolase</keyword>
<dbReference type="GO" id="GO:0032991">
    <property type="term" value="C:protein-containing complex"/>
    <property type="evidence" value="ECO:0007669"/>
    <property type="project" value="TreeGrafter"/>
</dbReference>
<dbReference type="GO" id="GO:0008757">
    <property type="term" value="F:S-adenosylmethionine-dependent methyltransferase activity"/>
    <property type="evidence" value="ECO:0007669"/>
    <property type="project" value="UniProtKB-ARBA"/>
</dbReference>
<gene>
    <name evidence="1" type="primary">rib2</name>
    <name evidence="1" type="ORF">DNF11_3926</name>
</gene>
<dbReference type="VEuPathDB" id="FungiDB:DNF11_3926"/>
<dbReference type="PANTHER" id="PTHR14614:SF109">
    <property type="entry name" value="RIBOSOMAL LYSINE N-METHYLTRANSFERASE 5"/>
    <property type="match status" value="1"/>
</dbReference>
<dbReference type="PANTHER" id="PTHR14614">
    <property type="entry name" value="HEPATOCELLULAR CARCINOMA-ASSOCIATED ANTIGEN"/>
    <property type="match status" value="1"/>
</dbReference>
<dbReference type="InterPro" id="IPR029063">
    <property type="entry name" value="SAM-dependent_MTases_sf"/>
</dbReference>